<dbReference type="InterPro" id="IPR000602">
    <property type="entry name" value="Glyco_hydro_38_N"/>
</dbReference>
<dbReference type="Gene3D" id="2.60.40.1180">
    <property type="entry name" value="Golgi alpha-mannosidase II"/>
    <property type="match status" value="1"/>
</dbReference>
<dbReference type="InterPro" id="IPR015341">
    <property type="entry name" value="Glyco_hydro_38_cen"/>
</dbReference>
<feature type="region of interest" description="Disordered" evidence="8">
    <location>
        <begin position="82"/>
        <end position="117"/>
    </location>
</feature>
<evidence type="ECO:0000256" key="1">
    <source>
        <dbReference type="ARBA" id="ARBA00009792"/>
    </source>
</evidence>
<dbReference type="PANTHER" id="PTHR11607">
    <property type="entry name" value="ALPHA-MANNOSIDASE"/>
    <property type="match status" value="1"/>
</dbReference>
<dbReference type="InterPro" id="IPR011330">
    <property type="entry name" value="Glyco_hydro/deAcase_b/a-brl"/>
</dbReference>
<keyword evidence="2 7" id="KW-0479">Metal-binding</keyword>
<evidence type="ECO:0000256" key="2">
    <source>
        <dbReference type="ARBA" id="ARBA00022723"/>
    </source>
</evidence>
<dbReference type="CDD" id="cd10809">
    <property type="entry name" value="GH38N_AMII_GMII_SfManIII_like"/>
    <property type="match status" value="1"/>
</dbReference>
<dbReference type="EC" id="3.2.1.-" evidence="7"/>
<dbReference type="Pfam" id="PF09261">
    <property type="entry name" value="Alpha-mann_mid"/>
    <property type="match status" value="1"/>
</dbReference>
<dbReference type="Pfam" id="PF07748">
    <property type="entry name" value="Glyco_hydro_38C"/>
    <property type="match status" value="1"/>
</dbReference>
<keyword evidence="3 7" id="KW-0378">Hydrolase</keyword>
<evidence type="ECO:0000313" key="11">
    <source>
        <dbReference type="Proteomes" id="UP001159427"/>
    </source>
</evidence>
<dbReference type="InterPro" id="IPR011013">
    <property type="entry name" value="Gal_mutarotase_sf_dom"/>
</dbReference>
<keyword evidence="4 7" id="KW-0862">Zinc</keyword>
<evidence type="ECO:0000256" key="7">
    <source>
        <dbReference type="RuleBase" id="RU361199"/>
    </source>
</evidence>
<dbReference type="Gene3D" id="1.20.1270.50">
    <property type="entry name" value="Glycoside hydrolase family 38, central domain"/>
    <property type="match status" value="1"/>
</dbReference>
<reference evidence="10 11" key="1">
    <citation type="submission" date="2022-05" db="EMBL/GenBank/DDBJ databases">
        <authorList>
            <consortium name="Genoscope - CEA"/>
            <person name="William W."/>
        </authorList>
    </citation>
    <scope>NUCLEOTIDE SEQUENCE [LARGE SCALE GENOMIC DNA]</scope>
</reference>
<evidence type="ECO:0000256" key="4">
    <source>
        <dbReference type="ARBA" id="ARBA00022833"/>
    </source>
</evidence>
<keyword evidence="11" id="KW-1185">Reference proteome</keyword>
<dbReference type="Pfam" id="PF01074">
    <property type="entry name" value="Glyco_hydro_38N"/>
    <property type="match status" value="1"/>
</dbReference>
<name>A0ABN8LPW2_9CNID</name>
<dbReference type="PANTHER" id="PTHR11607:SF3">
    <property type="entry name" value="LYSOSOMAL ALPHA-MANNOSIDASE"/>
    <property type="match status" value="1"/>
</dbReference>
<keyword evidence="5" id="KW-1015">Disulfide bond</keyword>
<gene>
    <name evidence="10" type="ORF">PEVE_00041036</name>
</gene>
<dbReference type="InterPro" id="IPR027291">
    <property type="entry name" value="Glyco_hydro_38_N_sf"/>
</dbReference>
<dbReference type="SUPFAM" id="SSF74650">
    <property type="entry name" value="Galactose mutarotase-like"/>
    <property type="match status" value="1"/>
</dbReference>
<comment type="similarity">
    <text evidence="1 7">Belongs to the glycosyl hydrolase 38 family.</text>
</comment>
<dbReference type="InterPro" id="IPR013780">
    <property type="entry name" value="Glyco_hydro_b"/>
</dbReference>
<dbReference type="SMART" id="SM00872">
    <property type="entry name" value="Alpha-mann_mid"/>
    <property type="match status" value="1"/>
</dbReference>
<evidence type="ECO:0000256" key="5">
    <source>
        <dbReference type="ARBA" id="ARBA00023157"/>
    </source>
</evidence>
<evidence type="ECO:0000256" key="8">
    <source>
        <dbReference type="SAM" id="MobiDB-lite"/>
    </source>
</evidence>
<dbReference type="SUPFAM" id="SSF88713">
    <property type="entry name" value="Glycoside hydrolase/deacetylase"/>
    <property type="match status" value="1"/>
</dbReference>
<dbReference type="SUPFAM" id="SSF88688">
    <property type="entry name" value="Families 57/38 glycoside transferase middle domain"/>
    <property type="match status" value="1"/>
</dbReference>
<dbReference type="Gene3D" id="3.20.110.10">
    <property type="entry name" value="Glycoside hydrolase 38, N terminal domain"/>
    <property type="match status" value="1"/>
</dbReference>
<evidence type="ECO:0000256" key="6">
    <source>
        <dbReference type="ARBA" id="ARBA00023295"/>
    </source>
</evidence>
<proteinExistence type="inferred from homology"/>
<dbReference type="InterPro" id="IPR011682">
    <property type="entry name" value="Glyco_hydro_38_C"/>
</dbReference>
<accession>A0ABN8LPW2</accession>
<protein>
    <recommendedName>
        <fullName evidence="7">Alpha-mannosidase</fullName>
        <ecNumber evidence="7">3.2.1.-</ecNumber>
    </recommendedName>
</protein>
<feature type="domain" description="Glycoside hydrolase family 38 central" evidence="9">
    <location>
        <begin position="512"/>
        <end position="598"/>
    </location>
</feature>
<dbReference type="EMBL" id="CALNXI010000077">
    <property type="protein sequence ID" value="CAH3018049.1"/>
    <property type="molecule type" value="Genomic_DNA"/>
</dbReference>
<dbReference type="Gene3D" id="2.70.98.30">
    <property type="entry name" value="Golgi alpha-mannosidase II, domain 4"/>
    <property type="match status" value="1"/>
</dbReference>
<comment type="cofactor">
    <cofactor evidence="7">
        <name>Zn(2+)</name>
        <dbReference type="ChEBI" id="CHEBI:29105"/>
    </cofactor>
    <text evidence="7">Binds 1 zinc ion per subunit.</text>
</comment>
<dbReference type="InterPro" id="IPR028995">
    <property type="entry name" value="Glyco_hydro_57/38_cen_sf"/>
</dbReference>
<dbReference type="InterPro" id="IPR050843">
    <property type="entry name" value="Glycosyl_Hydrlase_38"/>
</dbReference>
<evidence type="ECO:0000259" key="9">
    <source>
        <dbReference type="SMART" id="SM00872"/>
    </source>
</evidence>
<comment type="caution">
    <text evidence="10">The sequence shown here is derived from an EMBL/GenBank/DDBJ whole genome shotgun (WGS) entry which is preliminary data.</text>
</comment>
<dbReference type="Proteomes" id="UP001159427">
    <property type="component" value="Unassembled WGS sequence"/>
</dbReference>
<dbReference type="InterPro" id="IPR037094">
    <property type="entry name" value="Glyco_hydro_38_cen_sf"/>
</dbReference>
<sequence>MKKWIVLLGGALFCVLFLSMYLVVDQLGRLPTSQEIFQAERKQNVEDPLRVLERDMSKLEGNLKRTGKIMNSMQQTVDKIKFHGGKPGHNKQREELLRRTSPGKQGESLERRPEVQGGDVDNGCVFSATASGKSANVKMLDMFDVMPFDNIDGGAWKQGWDVKYDDSEFDKEQLNVFVVPHSHNDPGWIKTLDQYYTQQTRHILDNVVDALAVDKRRKFIWAEISYFSMWWGEVDDKRKKLALEQLSSGQLEIVTGGWVMNDEANTHYYAMLDQLIEGHQWIAKNLGSGIKPMSGWAIDPFGHTPTMAYLLRRMGFHSMLIQRTHYQVKKHLAKDKNLEFMWRQNWDHGSSTDMFCHMMPFYSYDIPHTCGPEPKICCQFDFRRLPGGGVTCPWRISPVRIDDNNVAQRSRMLLDQYKKKAQLYRTNVLFVPLGDDFRYETTFEINAQYGNYQRLMDHINSHPELKAKVQFGTLSDYFNALYKTTGSAPGSQPKGFPALSGDFYTYADRDDHYWSGYYTSRPFYKSMDRVLESHHRAAEIMFSLAESHARHYGSSSFSVEKLYGLLTNARQNLGLFQHHDGITGTAKDFVVIDYATRMLRSLNDMQRVIQDSSHFLLTSDKSHYKLPDQHAPPLKFEESRLGHDSLPTKEVIAVSDTPRAIVLYNSLTTAREQIVSLHVSDPVVMVSDSDGKEVPSQVNVWWDHRNRISTAKYEVVFLAKVSPLSLTTYFVSSGLGSKLNERSAITAYNAPETSQNLGEGFKFDVKEAGRENIVVENVFMKVEFDSFRGLLKSVTHKDDGSMTEVAIDFATYGTKPSGDRSGAYLFLPDGPAEAHALGEQPSIYVSRGKLMQEVRVALPNVVHVVRMYSISGPEGRTLDIQNKVDIRNFVNKELVMRVKSNIQNTNRDFYTDLNGFQMQKRKTMDKIPIQANFYPLPSMAFLQDKSTRLTLVSAQSNGVAGLHQGEFQVVLDRRLYQDDNRGLGQGVTDNKVTPANFRLVVERFKTPNQPNGSPVAYPSLLGHRMLHHLNHPLFTLFAASESSDSENLLSDFNGLQSELPNDIFMVTLRSVADKQRPRPSGEALLVLHREGYDCNFQCKCLAKTSAGQVQLNHLFKNLSIDRLQSTSLTMLHEYQELDPSSPLKVDPMELYSYKMRLK</sequence>
<evidence type="ECO:0000256" key="3">
    <source>
        <dbReference type="ARBA" id="ARBA00022801"/>
    </source>
</evidence>
<organism evidence="10 11">
    <name type="scientific">Porites evermanni</name>
    <dbReference type="NCBI Taxonomy" id="104178"/>
    <lineage>
        <taxon>Eukaryota</taxon>
        <taxon>Metazoa</taxon>
        <taxon>Cnidaria</taxon>
        <taxon>Anthozoa</taxon>
        <taxon>Hexacorallia</taxon>
        <taxon>Scleractinia</taxon>
        <taxon>Fungiina</taxon>
        <taxon>Poritidae</taxon>
        <taxon>Porites</taxon>
    </lineage>
</organism>
<keyword evidence="6 7" id="KW-0326">Glycosidase</keyword>
<evidence type="ECO:0000313" key="10">
    <source>
        <dbReference type="EMBL" id="CAH3018049.1"/>
    </source>
</evidence>